<keyword evidence="3" id="KW-0009">Actin-binding</keyword>
<dbReference type="EMBL" id="NNAY01000694">
    <property type="protein sequence ID" value="OXU26941.1"/>
    <property type="molecule type" value="Genomic_DNA"/>
</dbReference>
<name>A0A232F7X4_9HYME</name>
<accession>A0A232F7X4</accession>
<dbReference type="Pfam" id="PF00651">
    <property type="entry name" value="BTB"/>
    <property type="match status" value="1"/>
</dbReference>
<dbReference type="InterPro" id="IPR011333">
    <property type="entry name" value="SKP1/BTB/POZ_sf"/>
</dbReference>
<protein>
    <recommendedName>
        <fullName evidence="5">BTB domain-containing protein</fullName>
    </recommendedName>
</protein>
<dbReference type="Gene3D" id="1.25.40.420">
    <property type="match status" value="1"/>
</dbReference>
<dbReference type="STRING" id="543379.A0A232F7X4"/>
<sequence>MDANNNNTSSRSNDQTSLSNSSSNVDMSENVVKCCGANSKHLMMSDGQSTCANSDYRCVSTQGLQSLNDLRQNNLLCDAVLKLEDGGVFPVHRAILSACSTYFRTLFTTTLNPKNNTEFLVSNVSSKIMNLLLEYAYLRTIDIKQEDVCELLITADYLVIDGVLELCCDFLRRSLTVKNCIGIMIFAREHFCKDLEKEARRYLLRYFVQV</sequence>
<keyword evidence="1" id="KW-0880">Kelch repeat</keyword>
<comment type="caution">
    <text evidence="6">The sequence shown here is derived from an EMBL/GenBank/DDBJ whole genome shotgun (WGS) entry which is preliminary data.</text>
</comment>
<evidence type="ECO:0000256" key="1">
    <source>
        <dbReference type="ARBA" id="ARBA00022441"/>
    </source>
</evidence>
<evidence type="ECO:0000313" key="6">
    <source>
        <dbReference type="EMBL" id="OXU26941.1"/>
    </source>
</evidence>
<proteinExistence type="predicted"/>
<keyword evidence="7" id="KW-1185">Reference proteome</keyword>
<dbReference type="PANTHER" id="PTHR24412:SF172">
    <property type="entry name" value="KELCH-LIKE PROTEIN 10"/>
    <property type="match status" value="1"/>
</dbReference>
<dbReference type="Proteomes" id="UP000215335">
    <property type="component" value="Unassembled WGS sequence"/>
</dbReference>
<evidence type="ECO:0000259" key="5">
    <source>
        <dbReference type="PROSITE" id="PS50097"/>
    </source>
</evidence>
<dbReference type="PANTHER" id="PTHR24412">
    <property type="entry name" value="KELCH PROTEIN"/>
    <property type="match status" value="1"/>
</dbReference>
<evidence type="ECO:0000256" key="2">
    <source>
        <dbReference type="ARBA" id="ARBA00022737"/>
    </source>
</evidence>
<dbReference type="AlphaFoldDB" id="A0A232F7X4"/>
<feature type="compositionally biased region" description="Low complexity" evidence="4">
    <location>
        <begin position="9"/>
        <end position="25"/>
    </location>
</feature>
<feature type="region of interest" description="Disordered" evidence="4">
    <location>
        <begin position="1"/>
        <end position="25"/>
    </location>
</feature>
<dbReference type="Gene3D" id="3.30.710.10">
    <property type="entry name" value="Potassium Channel Kv1.1, Chain A"/>
    <property type="match status" value="1"/>
</dbReference>
<evidence type="ECO:0000256" key="3">
    <source>
        <dbReference type="ARBA" id="ARBA00023203"/>
    </source>
</evidence>
<dbReference type="PROSITE" id="PS50097">
    <property type="entry name" value="BTB"/>
    <property type="match status" value="1"/>
</dbReference>
<evidence type="ECO:0000256" key="4">
    <source>
        <dbReference type="SAM" id="MobiDB-lite"/>
    </source>
</evidence>
<gene>
    <name evidence="6" type="ORF">TSAR_013831</name>
</gene>
<evidence type="ECO:0000313" key="7">
    <source>
        <dbReference type="Proteomes" id="UP000215335"/>
    </source>
</evidence>
<reference evidence="6 7" key="1">
    <citation type="journal article" date="2017" name="Curr. Biol.">
        <title>The Evolution of Venom by Co-option of Single-Copy Genes.</title>
        <authorList>
            <person name="Martinson E.O."/>
            <person name="Mrinalini"/>
            <person name="Kelkar Y.D."/>
            <person name="Chang C.H."/>
            <person name="Werren J.H."/>
        </authorList>
    </citation>
    <scope>NUCLEOTIDE SEQUENCE [LARGE SCALE GENOMIC DNA]</scope>
    <source>
        <strain evidence="6 7">Alberta</strain>
        <tissue evidence="6">Whole body</tissue>
    </source>
</reference>
<dbReference type="SMART" id="SM00225">
    <property type="entry name" value="BTB"/>
    <property type="match status" value="1"/>
</dbReference>
<dbReference type="SUPFAM" id="SSF54695">
    <property type="entry name" value="POZ domain"/>
    <property type="match status" value="1"/>
</dbReference>
<keyword evidence="2" id="KW-0677">Repeat</keyword>
<feature type="domain" description="BTB" evidence="5">
    <location>
        <begin position="77"/>
        <end position="145"/>
    </location>
</feature>
<dbReference type="InterPro" id="IPR000210">
    <property type="entry name" value="BTB/POZ_dom"/>
</dbReference>
<organism evidence="6 7">
    <name type="scientific">Trichomalopsis sarcophagae</name>
    <dbReference type="NCBI Taxonomy" id="543379"/>
    <lineage>
        <taxon>Eukaryota</taxon>
        <taxon>Metazoa</taxon>
        <taxon>Ecdysozoa</taxon>
        <taxon>Arthropoda</taxon>
        <taxon>Hexapoda</taxon>
        <taxon>Insecta</taxon>
        <taxon>Pterygota</taxon>
        <taxon>Neoptera</taxon>
        <taxon>Endopterygota</taxon>
        <taxon>Hymenoptera</taxon>
        <taxon>Apocrita</taxon>
        <taxon>Proctotrupomorpha</taxon>
        <taxon>Chalcidoidea</taxon>
        <taxon>Pteromalidae</taxon>
        <taxon>Pteromalinae</taxon>
        <taxon>Trichomalopsis</taxon>
    </lineage>
</organism>